<reference evidence="1" key="1">
    <citation type="submission" date="2018-02" db="EMBL/GenBank/DDBJ databases">
        <title>The genomes of Aspergillus section Nigri reveals drivers in fungal speciation.</title>
        <authorList>
            <consortium name="DOE Joint Genome Institute"/>
            <person name="Vesth T.C."/>
            <person name="Nybo J."/>
            <person name="Theobald S."/>
            <person name="Brandl J."/>
            <person name="Frisvad J.C."/>
            <person name="Nielsen K.F."/>
            <person name="Lyhne E.K."/>
            <person name="Kogle M.E."/>
            <person name="Kuo A."/>
            <person name="Riley R."/>
            <person name="Clum A."/>
            <person name="Nolan M."/>
            <person name="Lipzen A."/>
            <person name="Salamov A."/>
            <person name="Henrissat B."/>
            <person name="Wiebenga A."/>
            <person name="De vries R.P."/>
            <person name="Grigoriev I.V."/>
            <person name="Mortensen U.H."/>
            <person name="Andersen M.R."/>
            <person name="Baker S.E."/>
        </authorList>
    </citation>
    <scope>NUCLEOTIDE SEQUENCE</scope>
    <source>
        <strain evidence="1">CBS 121060</strain>
    </source>
</reference>
<name>A0ACD1HM37_9EURO</name>
<organism evidence="1 2">
    <name type="scientific">Aspergillus aculeatinus CBS 121060</name>
    <dbReference type="NCBI Taxonomy" id="1448322"/>
    <lineage>
        <taxon>Eukaryota</taxon>
        <taxon>Fungi</taxon>
        <taxon>Dikarya</taxon>
        <taxon>Ascomycota</taxon>
        <taxon>Pezizomycotina</taxon>
        <taxon>Eurotiomycetes</taxon>
        <taxon>Eurotiomycetidae</taxon>
        <taxon>Eurotiales</taxon>
        <taxon>Aspergillaceae</taxon>
        <taxon>Aspergillus</taxon>
        <taxon>Aspergillus subgen. Circumdati</taxon>
    </lineage>
</organism>
<evidence type="ECO:0000313" key="1">
    <source>
        <dbReference type="EMBL" id="RAH74934.1"/>
    </source>
</evidence>
<evidence type="ECO:0000313" key="2">
    <source>
        <dbReference type="Proteomes" id="UP000249661"/>
    </source>
</evidence>
<accession>A0ACD1HM37</accession>
<keyword evidence="2" id="KW-1185">Reference proteome</keyword>
<protein>
    <submittedName>
        <fullName evidence="1">MFS general substrate transporter</fullName>
    </submittedName>
</protein>
<sequence>MMIDASDLIKINPDWEAVVTSKDPALASRDEHPWLLTRKFRDESTPADSESTLSRNELHDKPIDNEADEHDPEALTRLETAQSTLKPPSVLWKEIAFIAVVCMAQFMTQAGLCMSIAPAHIIGDSFGTTSAGELSWFAAAYSLTVGTFILVAGRLGDVYGHRLMFIIGFAWFGLWSLLAGFSVWSNKVFFDCCRALQGIGPALLLPNAIAILGRAYPPGLRKEMIFSCFGATAPGGFIVGGVFSSIFAQLVWWPWAYWVMGIVCFVLSVLGLLVIPQTHRQQFKDDLSTWARLDVLGATTGISALVLINFAWNQAALVGWPTVYTYVLLIVGFILFGVFVWVEGSASCPLIPRSVLTGDLAWVLGCIAAGWSSFGIVIYYFYQFMEVIKGDSPLLATAKWSAAAPSGAVAALVTGFLLGRLPPSVIMFCAMCFFTVGQGLVATIPLNQTYWAQAFVASLITSWGMDMSFPSGTLILSNSMHHHHQGLAASLVTTTVNYSISLGLGFAGTVESNVNNGGKAALRGYRGALYLGIGLAGLGVVTSVFFMLVSWKRYRKENLSS</sequence>
<gene>
    <name evidence="1" type="ORF">BO66DRAFT_417065</name>
</gene>
<proteinExistence type="predicted"/>
<dbReference type="EMBL" id="KZ824934">
    <property type="protein sequence ID" value="RAH74934.1"/>
    <property type="molecule type" value="Genomic_DNA"/>
</dbReference>
<dbReference type="Proteomes" id="UP000249661">
    <property type="component" value="Unassembled WGS sequence"/>
</dbReference>